<dbReference type="Gene3D" id="1.10.3380.10">
    <property type="entry name" value="Sec63 N-terminal domain-like domain"/>
    <property type="match status" value="1"/>
</dbReference>
<dbReference type="InterPro" id="IPR027417">
    <property type="entry name" value="P-loop_NTPase"/>
</dbReference>
<dbReference type="GO" id="GO:0003676">
    <property type="term" value="F:nucleic acid binding"/>
    <property type="evidence" value="ECO:0007669"/>
    <property type="project" value="InterPro"/>
</dbReference>
<keyword evidence="4" id="KW-0347">Helicase</keyword>
<sequence>MIEFESEIRSNGITNLSNDKDFVSNGSSTTQSAEYRSRNSDASSKFFSLLYQYLNDVSHQELIEVSDLILELAQDSTLTDAVRKREIDELLGTVSGSEYDEIKYAAASVLLAQNDSINTADTTTAMELDVNELPDAMAAENTRLNFIDLNEPIRIRNQTVVRPEDITANWIQEKLNKTLINGVPASNTILLSDILEVLSNSDELTVEEKLISTLGLENIEVVNLFASNKDVIYWYHLLSCAESQDDRAEILEEINKRHLTYEEIRELDNMNADLPNILDLNSIGRPSVFIDSGKIKMPTGTTRFNTSTYEQYDIPGVQPGQFAKDELKDVLKLPEYLQDVFKTINIPFLNIAQSRVSEGVVNSDKNVLVCAPTGAGKTNMALMAISKCLQSNKRAVYIAPMKALAQELVASFGKALPNFVVQEVSGDEQLSFSILSKSDVLVATPEKWDVLTRKPTNHEFVTTVGLLVLDEVHLLNDENRGGILEAIVVRNKRFVNPARLMALSATLPNYKEVAQFINASEESTYYFDNSYRPVALNQSIISVTAKQTFKQRKHIDGALVDKVSESLDKSKQILIFVQSRRGTEITKQLILNSDKVSLSHNEIGIHHAGLPKTQREETEKEFKSGKLRIIVCTATLAWGVNLPASVVIVKDTQFYDPLDDEWKQIKPQDIIQMLGRAGRPGFDVEGHGIILTTQKYLPYFANVATSCLPAQSYLIQKVSDYINAEIVLGSIRTVDDAVDWIKQTFWHIRANSDMKEFFDAGYGKHSVIDIAHSALVYLSRYEAVHYEYPNVRATYKGILASNFYVSPESISAYSRQLKPWLSEIDLLRIFSRSAEFKKLHNRPSELIEIQRLSSFCPIPLRDSLETSNAKICVLLQAYISQLSLNGLALATDMVYVAQSASRLFRAIFELCLVLQWGKLAKLAHQFYMMVDLRIWFSGQSPFRQIADCPNIIIKKAERCLVPFSRLFDLSVEDLNKVMSLNKVDNDRALALKTNHFLKHYPRVDIIAEPKPLTDHLFQLVMKFTLICETKDIGSYILLIFNLDGSLLHKLRLSSKDISECNVEGIFTEFLLQAPYPDYIFVHLVSEKWLHSITERAVDLRQVYPPQTHIGMDIDESSIDDKLEEKKNIESTLNISKKSVVQRAILPLLESAKNIFLGLPRYCDQIIASNQIIEHSKVANMKTVIIGNEELVLGNESSSLTCYYSYTEIDQLARSSRRIKELNADIFICMDIQEMSSSEGFKYELAITNIKRYSNARLVAVGFPLASANSLRKWLGISKSGIANFPLSAGVTGPSLEIRSYNGSNILSFLSLNLSKSEKTLIVIPQDELHSKHTLLHELQINGFYNVHVFVHDVDELMNSKFQDFSNVVISAAESLIDCSPFNRLFGYVSLAKASAYVFTDDCDLFARVFTEPLPSESRATGFVADVLVPGIYEEIVNSPQEAVNWLSGTFLYQRLLENPSYYGVRDLQDYVSEIIESAFEYLDLKGIITMDPETLFVKPKLAAHTLVEYGITVDQFTKPISISSVNSLEDSARLKYLNVVDAKISYAQLTDELISLLKLIDQRQAIVQKLNLNESPLLQVPHFTEESLQRCRDNKIYSIQDFVSLDDDEVRNTILGFNYEDSRMTDVANFANNFPLVDIAEVKYDDDRKELNVLIERDMDPDDDICVVAPGVNPDVNKITESWYVIICDQDKYLLGLKKIEIVSTEVRLTFSNIDRPSIVWLLCDSYMEADKEYNLNSTLNA</sequence>
<dbReference type="Pfam" id="PF00271">
    <property type="entry name" value="Helicase_C"/>
    <property type="match status" value="1"/>
</dbReference>
<name>A0AAV5RL10_STABA</name>
<dbReference type="SMART" id="SM00490">
    <property type="entry name" value="HELICc"/>
    <property type="match status" value="1"/>
</dbReference>
<dbReference type="Pfam" id="PF00270">
    <property type="entry name" value="DEAD"/>
    <property type="match status" value="1"/>
</dbReference>
<dbReference type="PANTHER" id="PTHR47961:SF6">
    <property type="entry name" value="DNA-DIRECTED DNA POLYMERASE"/>
    <property type="match status" value="1"/>
</dbReference>
<evidence type="ECO:0000313" key="8">
    <source>
        <dbReference type="EMBL" id="GMM52110.1"/>
    </source>
</evidence>
<dbReference type="InterPro" id="IPR011545">
    <property type="entry name" value="DEAD/DEAH_box_helicase_dom"/>
</dbReference>
<dbReference type="SUPFAM" id="SSF158702">
    <property type="entry name" value="Sec63 N-terminal domain-like"/>
    <property type="match status" value="2"/>
</dbReference>
<dbReference type="InterPro" id="IPR041094">
    <property type="entry name" value="Brr2_helicase_PWI"/>
</dbReference>
<dbReference type="GO" id="GO:0016787">
    <property type="term" value="F:hydrolase activity"/>
    <property type="evidence" value="ECO:0007669"/>
    <property type="project" value="UniProtKB-KW"/>
</dbReference>
<dbReference type="CDD" id="cd18795">
    <property type="entry name" value="SF2_C_Ski2"/>
    <property type="match status" value="1"/>
</dbReference>
<evidence type="ECO:0000256" key="4">
    <source>
        <dbReference type="ARBA" id="ARBA00022806"/>
    </source>
</evidence>
<dbReference type="Gene3D" id="3.40.50.300">
    <property type="entry name" value="P-loop containing nucleotide triphosphate hydrolases"/>
    <property type="match status" value="2"/>
</dbReference>
<gene>
    <name evidence="8" type="ORF">DASB73_030730</name>
</gene>
<dbReference type="SMART" id="SM00382">
    <property type="entry name" value="AAA"/>
    <property type="match status" value="1"/>
</dbReference>
<keyword evidence="9" id="KW-1185">Reference proteome</keyword>
<dbReference type="GO" id="GO:0006397">
    <property type="term" value="P:mRNA processing"/>
    <property type="evidence" value="ECO:0007669"/>
    <property type="project" value="UniProtKB-ARBA"/>
</dbReference>
<evidence type="ECO:0000256" key="1">
    <source>
        <dbReference type="ARBA" id="ARBA00022737"/>
    </source>
</evidence>
<organism evidence="8 9">
    <name type="scientific">Starmerella bacillaris</name>
    <name type="common">Yeast</name>
    <name type="synonym">Candida zemplinina</name>
    <dbReference type="NCBI Taxonomy" id="1247836"/>
    <lineage>
        <taxon>Eukaryota</taxon>
        <taxon>Fungi</taxon>
        <taxon>Dikarya</taxon>
        <taxon>Ascomycota</taxon>
        <taxon>Saccharomycotina</taxon>
        <taxon>Dipodascomycetes</taxon>
        <taxon>Dipodascales</taxon>
        <taxon>Trichomonascaceae</taxon>
        <taxon>Starmerella</taxon>
    </lineage>
</organism>
<dbReference type="SMART" id="SM00487">
    <property type="entry name" value="DEXDc"/>
    <property type="match status" value="1"/>
</dbReference>
<evidence type="ECO:0000313" key="9">
    <source>
        <dbReference type="Proteomes" id="UP001362899"/>
    </source>
</evidence>
<evidence type="ECO:0000259" key="6">
    <source>
        <dbReference type="PROSITE" id="PS51192"/>
    </source>
</evidence>
<evidence type="ECO:0008006" key="10">
    <source>
        <dbReference type="Google" id="ProtNLM"/>
    </source>
</evidence>
<dbReference type="InterPro" id="IPR004179">
    <property type="entry name" value="Sec63-dom"/>
</dbReference>
<dbReference type="Pfam" id="PF02889">
    <property type="entry name" value="Sec63"/>
    <property type="match status" value="1"/>
</dbReference>
<keyword evidence="3" id="KW-0378">Hydrolase</keyword>
<evidence type="ECO:0000256" key="2">
    <source>
        <dbReference type="ARBA" id="ARBA00022741"/>
    </source>
</evidence>
<keyword evidence="2" id="KW-0547">Nucleotide-binding</keyword>
<dbReference type="PROSITE" id="PS51192">
    <property type="entry name" value="HELICASE_ATP_BIND_1"/>
    <property type="match status" value="1"/>
</dbReference>
<dbReference type="PROSITE" id="PS51194">
    <property type="entry name" value="HELICASE_CTER"/>
    <property type="match status" value="1"/>
</dbReference>
<dbReference type="InterPro" id="IPR003593">
    <property type="entry name" value="AAA+_ATPase"/>
</dbReference>
<reference evidence="8 9" key="1">
    <citation type="journal article" date="2023" name="Elife">
        <title>Identification of key yeast species and microbe-microbe interactions impacting larval growth of Drosophila in the wild.</title>
        <authorList>
            <person name="Mure A."/>
            <person name="Sugiura Y."/>
            <person name="Maeda R."/>
            <person name="Honda K."/>
            <person name="Sakurai N."/>
            <person name="Takahashi Y."/>
            <person name="Watada M."/>
            <person name="Katoh T."/>
            <person name="Gotoh A."/>
            <person name="Gotoh Y."/>
            <person name="Taniguchi I."/>
            <person name="Nakamura K."/>
            <person name="Hayashi T."/>
            <person name="Katayama T."/>
            <person name="Uemura T."/>
            <person name="Hattori Y."/>
        </authorList>
    </citation>
    <scope>NUCLEOTIDE SEQUENCE [LARGE SCALE GENOMIC DNA]</scope>
    <source>
        <strain evidence="8 9">SB-73</strain>
    </source>
</reference>
<dbReference type="SUPFAM" id="SSF52540">
    <property type="entry name" value="P-loop containing nucleoside triphosphate hydrolases"/>
    <property type="match status" value="1"/>
</dbReference>
<protein>
    <recommendedName>
        <fullName evidence="10">RNA helicase</fullName>
    </recommendedName>
</protein>
<dbReference type="InterPro" id="IPR001650">
    <property type="entry name" value="Helicase_C-like"/>
</dbReference>
<dbReference type="EMBL" id="BTGC01000008">
    <property type="protein sequence ID" value="GMM52110.1"/>
    <property type="molecule type" value="Genomic_DNA"/>
</dbReference>
<dbReference type="Proteomes" id="UP001362899">
    <property type="component" value="Unassembled WGS sequence"/>
</dbReference>
<dbReference type="InterPro" id="IPR050474">
    <property type="entry name" value="Hel308_SKI2-like"/>
</dbReference>
<dbReference type="InterPro" id="IPR057842">
    <property type="entry name" value="WH_MER3"/>
</dbReference>
<proteinExistence type="predicted"/>
<dbReference type="InterPro" id="IPR035892">
    <property type="entry name" value="C2_domain_sf"/>
</dbReference>
<keyword evidence="1" id="KW-0677">Repeat</keyword>
<dbReference type="Pfam" id="PF23445">
    <property type="entry name" value="WHD_SNRNP200"/>
    <property type="match status" value="2"/>
</dbReference>
<evidence type="ECO:0000256" key="3">
    <source>
        <dbReference type="ARBA" id="ARBA00022801"/>
    </source>
</evidence>
<dbReference type="FunFam" id="3.40.50.300:FF:003287">
    <property type="entry name" value="U5 small nuclear ribonucleoprotein 200 kDa helicase"/>
    <property type="match status" value="1"/>
</dbReference>
<dbReference type="InterPro" id="IPR036390">
    <property type="entry name" value="WH_DNA-bd_sf"/>
</dbReference>
<feature type="domain" description="Helicase C-terminal" evidence="7">
    <location>
        <begin position="559"/>
        <end position="739"/>
    </location>
</feature>
<evidence type="ECO:0000256" key="5">
    <source>
        <dbReference type="ARBA" id="ARBA00022840"/>
    </source>
</evidence>
<dbReference type="InterPro" id="IPR014756">
    <property type="entry name" value="Ig_E-set"/>
</dbReference>
<dbReference type="GO" id="GO:0004386">
    <property type="term" value="F:helicase activity"/>
    <property type="evidence" value="ECO:0007669"/>
    <property type="project" value="UniProtKB-KW"/>
</dbReference>
<dbReference type="InterPro" id="IPR014001">
    <property type="entry name" value="Helicase_ATP-bd"/>
</dbReference>
<dbReference type="Gene3D" id="2.60.40.150">
    <property type="entry name" value="C2 domain"/>
    <property type="match status" value="1"/>
</dbReference>
<dbReference type="InterPro" id="IPR036388">
    <property type="entry name" value="WH-like_DNA-bd_sf"/>
</dbReference>
<dbReference type="SMART" id="SM00973">
    <property type="entry name" value="Sec63"/>
    <property type="match status" value="1"/>
</dbReference>
<dbReference type="SUPFAM" id="SSF81296">
    <property type="entry name" value="E set domains"/>
    <property type="match status" value="1"/>
</dbReference>
<accession>A0AAV5RL10</accession>
<evidence type="ECO:0000259" key="7">
    <source>
        <dbReference type="PROSITE" id="PS51194"/>
    </source>
</evidence>
<comment type="caution">
    <text evidence="8">The sequence shown here is derived from an EMBL/GenBank/DDBJ whole genome shotgun (WGS) entry which is preliminary data.</text>
</comment>
<dbReference type="Pfam" id="PF18149">
    <property type="entry name" value="Helicase_PWI"/>
    <property type="match status" value="1"/>
</dbReference>
<dbReference type="GO" id="GO:0005524">
    <property type="term" value="F:ATP binding"/>
    <property type="evidence" value="ECO:0007669"/>
    <property type="project" value="UniProtKB-KW"/>
</dbReference>
<feature type="domain" description="Helicase ATP-binding" evidence="6">
    <location>
        <begin position="358"/>
        <end position="525"/>
    </location>
</feature>
<keyword evidence="5" id="KW-0067">ATP-binding</keyword>
<dbReference type="PANTHER" id="PTHR47961">
    <property type="entry name" value="DNA POLYMERASE THETA, PUTATIVE (AFU_ORTHOLOGUE AFUA_1G05260)-RELATED"/>
    <property type="match status" value="1"/>
</dbReference>
<dbReference type="SUPFAM" id="SSF46785">
    <property type="entry name" value="Winged helix' DNA-binding domain"/>
    <property type="match status" value="1"/>
</dbReference>
<dbReference type="Gene3D" id="1.10.150.20">
    <property type="entry name" value="5' to 3' exonuclease, C-terminal subdomain"/>
    <property type="match status" value="2"/>
</dbReference>
<dbReference type="Gene3D" id="1.10.10.10">
    <property type="entry name" value="Winged helix-like DNA-binding domain superfamily/Winged helix DNA-binding domain"/>
    <property type="match status" value="2"/>
</dbReference>